<reference evidence="2" key="1">
    <citation type="submission" date="2018-05" db="EMBL/GenBank/DDBJ databases">
        <authorList>
            <person name="Lanie J.A."/>
            <person name="Ng W.-L."/>
            <person name="Kazmierczak K.M."/>
            <person name="Andrzejewski T.M."/>
            <person name="Davidsen T.M."/>
            <person name="Wayne K.J."/>
            <person name="Tettelin H."/>
            <person name="Glass J.I."/>
            <person name="Rusch D."/>
            <person name="Podicherti R."/>
            <person name="Tsui H.-C.T."/>
            <person name="Winkler M.E."/>
        </authorList>
    </citation>
    <scope>NUCLEOTIDE SEQUENCE</scope>
</reference>
<dbReference type="InterPro" id="IPR029063">
    <property type="entry name" value="SAM-dependent_MTases_sf"/>
</dbReference>
<accession>A0A382J9K2</accession>
<evidence type="ECO:0000313" key="2">
    <source>
        <dbReference type="EMBL" id="SVC08770.1"/>
    </source>
</evidence>
<dbReference type="Pfam" id="PF08241">
    <property type="entry name" value="Methyltransf_11"/>
    <property type="match status" value="1"/>
</dbReference>
<feature type="non-terminal residue" evidence="2">
    <location>
        <position position="149"/>
    </location>
</feature>
<evidence type="ECO:0000259" key="1">
    <source>
        <dbReference type="Pfam" id="PF08241"/>
    </source>
</evidence>
<dbReference type="EMBL" id="UINC01072843">
    <property type="protein sequence ID" value="SVC08770.1"/>
    <property type="molecule type" value="Genomic_DNA"/>
</dbReference>
<protein>
    <recommendedName>
        <fullName evidence="1">Methyltransferase type 11 domain-containing protein</fullName>
    </recommendedName>
</protein>
<dbReference type="CDD" id="cd02440">
    <property type="entry name" value="AdoMet_MTases"/>
    <property type="match status" value="1"/>
</dbReference>
<dbReference type="InterPro" id="IPR013216">
    <property type="entry name" value="Methyltransf_11"/>
</dbReference>
<dbReference type="Gene3D" id="3.40.50.150">
    <property type="entry name" value="Vaccinia Virus protein VP39"/>
    <property type="match status" value="1"/>
</dbReference>
<dbReference type="PANTHER" id="PTHR43591:SF110">
    <property type="entry name" value="RHODANESE DOMAIN-CONTAINING PROTEIN"/>
    <property type="match status" value="1"/>
</dbReference>
<proteinExistence type="predicted"/>
<dbReference type="AlphaFoldDB" id="A0A382J9K2"/>
<dbReference type="PANTHER" id="PTHR43591">
    <property type="entry name" value="METHYLTRANSFERASE"/>
    <property type="match status" value="1"/>
</dbReference>
<gene>
    <name evidence="2" type="ORF">METZ01_LOCUS261624</name>
</gene>
<feature type="domain" description="Methyltransferase type 11" evidence="1">
    <location>
        <begin position="63"/>
        <end position="149"/>
    </location>
</feature>
<name>A0A382J9K2_9ZZZZ</name>
<dbReference type="GO" id="GO:0008757">
    <property type="term" value="F:S-adenosylmethionine-dependent methyltransferase activity"/>
    <property type="evidence" value="ECO:0007669"/>
    <property type="project" value="InterPro"/>
</dbReference>
<sequence>MPEKKIGYNEAYSLKTPADSIKLYKKWAQAYDEDFALSSNYLSPAKICSFFNKHARNTDTPILDVGAGTGLVGECLNKTGNKKIIGIDISPEMLEQAKLKGCYSSLVSANVTKKIPLKNNSVGAVVSAGTFTHGHVGPDAFDELLRITK</sequence>
<dbReference type="SUPFAM" id="SSF53335">
    <property type="entry name" value="S-adenosyl-L-methionine-dependent methyltransferases"/>
    <property type="match status" value="1"/>
</dbReference>
<organism evidence="2">
    <name type="scientific">marine metagenome</name>
    <dbReference type="NCBI Taxonomy" id="408172"/>
    <lineage>
        <taxon>unclassified sequences</taxon>
        <taxon>metagenomes</taxon>
        <taxon>ecological metagenomes</taxon>
    </lineage>
</organism>